<dbReference type="AlphaFoldDB" id="A0A8E2DKD5"/>
<dbReference type="Proteomes" id="UP000250043">
    <property type="component" value="Unassembled WGS sequence"/>
</dbReference>
<accession>A0A8E2DKD5</accession>
<evidence type="ECO:0000313" key="2">
    <source>
        <dbReference type="EMBL" id="OCH90342.1"/>
    </source>
</evidence>
<dbReference type="OrthoDB" id="2804412at2759"/>
<protein>
    <submittedName>
        <fullName evidence="2">Uncharacterized protein</fullName>
    </submittedName>
</protein>
<gene>
    <name evidence="2" type="ORF">OBBRIDRAFT_605307</name>
</gene>
<keyword evidence="3" id="KW-1185">Reference proteome</keyword>
<organism evidence="2 3">
    <name type="scientific">Obba rivulosa</name>
    <dbReference type="NCBI Taxonomy" id="1052685"/>
    <lineage>
        <taxon>Eukaryota</taxon>
        <taxon>Fungi</taxon>
        <taxon>Dikarya</taxon>
        <taxon>Basidiomycota</taxon>
        <taxon>Agaricomycotina</taxon>
        <taxon>Agaricomycetes</taxon>
        <taxon>Polyporales</taxon>
        <taxon>Gelatoporiaceae</taxon>
        <taxon>Obba</taxon>
    </lineage>
</organism>
<name>A0A8E2DKD5_9APHY</name>
<evidence type="ECO:0000256" key="1">
    <source>
        <dbReference type="SAM" id="MobiDB-lite"/>
    </source>
</evidence>
<evidence type="ECO:0000313" key="3">
    <source>
        <dbReference type="Proteomes" id="UP000250043"/>
    </source>
</evidence>
<feature type="compositionally biased region" description="Basic residues" evidence="1">
    <location>
        <begin position="278"/>
        <end position="288"/>
    </location>
</feature>
<proteinExistence type="predicted"/>
<dbReference type="EMBL" id="KV722406">
    <property type="protein sequence ID" value="OCH90342.1"/>
    <property type="molecule type" value="Genomic_DNA"/>
</dbReference>
<feature type="region of interest" description="Disordered" evidence="1">
    <location>
        <begin position="267"/>
        <end position="311"/>
    </location>
</feature>
<sequence length="465" mass="51968">MPSSEEIYVRELLVLGKGLPIWDPEPPIPHGEVHIGDVGYFWQGAFYRFFNTMSSVEENEEDGCEVPTPFTQLEMPKNAFRVDDPCAIQANAPLCSRTIKAYHLDGGSDIDHLVHGHFSVKSEQKEGAILVINSNAERHAYHDNIWMKQYVIKNVKHWKQFALKNKGIELDYDEIYFVRGVVKTKSWTVAAFHEGSESFEGQLSLHHSPVGLHAAVKWSSEKYCCPDYLSGPRRLASPEASLANSSTDFNRLSAQYTSLVANDGSPFNSVMLPGRPRGPPKKRRRRNGHTTPASHERLGSQIKPEIGDYSDLSRQESQYDTSRNQCIFLHYYKVKRRLVGPKVIKAAAEPQDLSLDNSSDDSEIAIHLLADNADLGEVVMEDMLPRKFHDPVDDILEYILTTSTAEIAIASDADVFALCAVSTTHILSALSSCPLFRTITPLGALTSSCKNAHLALRLTQMALEW</sequence>
<reference evidence="2 3" key="1">
    <citation type="submission" date="2016-07" db="EMBL/GenBank/DDBJ databases">
        <title>Draft genome of the white-rot fungus Obba rivulosa 3A-2.</title>
        <authorList>
            <consortium name="DOE Joint Genome Institute"/>
            <person name="Miettinen O."/>
            <person name="Riley R."/>
            <person name="Acob R."/>
            <person name="Barry K."/>
            <person name="Cullen D."/>
            <person name="De Vries R."/>
            <person name="Hainaut M."/>
            <person name="Hatakka A."/>
            <person name="Henrissat B."/>
            <person name="Hilden K."/>
            <person name="Kuo R."/>
            <person name="Labutti K."/>
            <person name="Lipzen A."/>
            <person name="Makela M.R."/>
            <person name="Sandor L."/>
            <person name="Spatafora J.W."/>
            <person name="Grigoriev I.V."/>
            <person name="Hibbett D.S."/>
        </authorList>
    </citation>
    <scope>NUCLEOTIDE SEQUENCE [LARGE SCALE GENOMIC DNA]</scope>
    <source>
        <strain evidence="2 3">3A-2</strain>
    </source>
</reference>